<protein>
    <recommendedName>
        <fullName evidence="2">Ribosome-binding factor A</fullName>
    </recommendedName>
</protein>
<comment type="subcellular location">
    <subcellularLocation>
        <location evidence="2">Cytoplasm</location>
    </subcellularLocation>
</comment>
<sequence>MAGFRMERINKELQREISKLLEFTVKVEHAKKAVITGVDCSRDLKIAKVYFTTLIPEDRREVSEALRKVKTFLRTSIAQTLRMRTVPKLSFVYDASGDYGRSIDVLLDKAIGLHRDEAENRDEEEL</sequence>
<organism evidence="3 4">
    <name type="scientific">Dethiosulfovibrio salsuginis</name>
    <dbReference type="NCBI Taxonomy" id="561720"/>
    <lineage>
        <taxon>Bacteria</taxon>
        <taxon>Thermotogati</taxon>
        <taxon>Synergistota</taxon>
        <taxon>Synergistia</taxon>
        <taxon>Synergistales</taxon>
        <taxon>Dethiosulfovibrionaceae</taxon>
        <taxon>Dethiosulfovibrio</taxon>
    </lineage>
</organism>
<accession>A0A1X7I599</accession>
<dbReference type="SUPFAM" id="SSF89919">
    <property type="entry name" value="Ribosome-binding factor A, RbfA"/>
    <property type="match status" value="1"/>
</dbReference>
<evidence type="ECO:0000313" key="3">
    <source>
        <dbReference type="EMBL" id="SMG09436.1"/>
    </source>
</evidence>
<proteinExistence type="inferred from homology"/>
<dbReference type="NCBIfam" id="TIGR00082">
    <property type="entry name" value="rbfA"/>
    <property type="match status" value="1"/>
</dbReference>
<name>A0A1X7I599_9BACT</name>
<dbReference type="STRING" id="561720.SAMN06275492_101119"/>
<keyword evidence="2" id="KW-0963">Cytoplasm</keyword>
<dbReference type="InterPro" id="IPR015946">
    <property type="entry name" value="KH_dom-like_a/b"/>
</dbReference>
<dbReference type="Pfam" id="PF02033">
    <property type="entry name" value="RBFA"/>
    <property type="match status" value="1"/>
</dbReference>
<evidence type="ECO:0000256" key="1">
    <source>
        <dbReference type="ARBA" id="ARBA00022517"/>
    </source>
</evidence>
<dbReference type="GO" id="GO:0005829">
    <property type="term" value="C:cytosol"/>
    <property type="evidence" value="ECO:0007669"/>
    <property type="project" value="TreeGrafter"/>
</dbReference>
<dbReference type="GO" id="GO:0043024">
    <property type="term" value="F:ribosomal small subunit binding"/>
    <property type="evidence" value="ECO:0007669"/>
    <property type="project" value="TreeGrafter"/>
</dbReference>
<dbReference type="AlphaFoldDB" id="A0A1X7I599"/>
<dbReference type="InterPro" id="IPR020053">
    <property type="entry name" value="Ribosome-bd_factorA_CS"/>
</dbReference>
<dbReference type="Proteomes" id="UP000193355">
    <property type="component" value="Unassembled WGS sequence"/>
</dbReference>
<comment type="similarity">
    <text evidence="2">Belongs to the RbfA family.</text>
</comment>
<dbReference type="InterPro" id="IPR023799">
    <property type="entry name" value="RbfA_dom_sf"/>
</dbReference>
<dbReference type="PANTHER" id="PTHR33515:SF1">
    <property type="entry name" value="RIBOSOME-BINDING FACTOR A, CHLOROPLASTIC-RELATED"/>
    <property type="match status" value="1"/>
</dbReference>
<dbReference type="PANTHER" id="PTHR33515">
    <property type="entry name" value="RIBOSOME-BINDING FACTOR A, CHLOROPLASTIC-RELATED"/>
    <property type="match status" value="1"/>
</dbReference>
<dbReference type="OrthoDB" id="307788at2"/>
<dbReference type="Gene3D" id="3.30.300.20">
    <property type="match status" value="1"/>
</dbReference>
<comment type="function">
    <text evidence="2">One of several proteins that assist in the late maturation steps of the functional core of the 30S ribosomal subunit. Associates with free 30S ribosomal subunits (but not with 30S subunits that are part of 70S ribosomes or polysomes). Required for efficient processing of 16S rRNA. May interact with the 5'-terminal helix region of 16S rRNA.</text>
</comment>
<dbReference type="PROSITE" id="PS01319">
    <property type="entry name" value="RBFA"/>
    <property type="match status" value="1"/>
</dbReference>
<dbReference type="EMBL" id="FXBB01000001">
    <property type="protein sequence ID" value="SMG09436.1"/>
    <property type="molecule type" value="Genomic_DNA"/>
</dbReference>
<reference evidence="4" key="1">
    <citation type="submission" date="2017-04" db="EMBL/GenBank/DDBJ databases">
        <authorList>
            <person name="Varghese N."/>
            <person name="Submissions S."/>
        </authorList>
    </citation>
    <scope>NUCLEOTIDE SEQUENCE [LARGE SCALE GENOMIC DNA]</scope>
    <source>
        <strain evidence="4">USBA 82</strain>
    </source>
</reference>
<keyword evidence="4" id="KW-1185">Reference proteome</keyword>
<evidence type="ECO:0000313" key="4">
    <source>
        <dbReference type="Proteomes" id="UP000193355"/>
    </source>
</evidence>
<dbReference type="InterPro" id="IPR000238">
    <property type="entry name" value="RbfA"/>
</dbReference>
<dbReference type="HAMAP" id="MF_00003">
    <property type="entry name" value="RbfA"/>
    <property type="match status" value="1"/>
</dbReference>
<dbReference type="RefSeq" id="WP_085543408.1">
    <property type="nucleotide sequence ID" value="NZ_FXBB01000001.1"/>
</dbReference>
<keyword evidence="1 2" id="KW-0690">Ribosome biogenesis</keyword>
<comment type="subunit">
    <text evidence="2">Monomer. Binds 30S ribosomal subunits, but not 50S ribosomal subunits or 70S ribosomes.</text>
</comment>
<dbReference type="GO" id="GO:0030490">
    <property type="term" value="P:maturation of SSU-rRNA"/>
    <property type="evidence" value="ECO:0007669"/>
    <property type="project" value="UniProtKB-UniRule"/>
</dbReference>
<evidence type="ECO:0000256" key="2">
    <source>
        <dbReference type="HAMAP-Rule" id="MF_00003"/>
    </source>
</evidence>
<gene>
    <name evidence="2" type="primary">rbfA</name>
    <name evidence="3" type="ORF">SAMN06275492_101119</name>
</gene>